<name>A0A446BXM7_9PEZI</name>
<feature type="region of interest" description="Disordered" evidence="7">
    <location>
        <begin position="54"/>
        <end position="82"/>
    </location>
</feature>
<feature type="region of interest" description="Disordered" evidence="7">
    <location>
        <begin position="127"/>
        <end position="151"/>
    </location>
</feature>
<dbReference type="PANTHER" id="PTHR37534">
    <property type="entry name" value="TRANSCRIPTIONAL ACTIVATOR PROTEIN UGA3"/>
    <property type="match status" value="1"/>
</dbReference>
<dbReference type="Gene3D" id="4.10.240.10">
    <property type="entry name" value="Zn(2)-C6 fungal-type DNA-binding domain"/>
    <property type="match status" value="1"/>
</dbReference>
<keyword evidence="4" id="KW-0238">DNA-binding</keyword>
<dbReference type="InterPro" id="IPR021858">
    <property type="entry name" value="Fun_TF"/>
</dbReference>
<dbReference type="GO" id="GO:0000981">
    <property type="term" value="F:DNA-binding transcription factor activity, RNA polymerase II-specific"/>
    <property type="evidence" value="ECO:0007669"/>
    <property type="project" value="InterPro"/>
</dbReference>
<comment type="subcellular location">
    <subcellularLocation>
        <location evidence="1">Nucleus</location>
    </subcellularLocation>
</comment>
<organism evidence="9 10">
    <name type="scientific">Thermothielavioides terrestris</name>
    <dbReference type="NCBI Taxonomy" id="2587410"/>
    <lineage>
        <taxon>Eukaryota</taxon>
        <taxon>Fungi</taxon>
        <taxon>Dikarya</taxon>
        <taxon>Ascomycota</taxon>
        <taxon>Pezizomycotina</taxon>
        <taxon>Sordariomycetes</taxon>
        <taxon>Sordariomycetidae</taxon>
        <taxon>Sordariales</taxon>
        <taxon>Chaetomiaceae</taxon>
        <taxon>Thermothielavioides</taxon>
    </lineage>
</organism>
<keyword evidence="5" id="KW-0804">Transcription</keyword>
<evidence type="ECO:0000256" key="6">
    <source>
        <dbReference type="ARBA" id="ARBA00023242"/>
    </source>
</evidence>
<keyword evidence="3" id="KW-0805">Transcription regulation</keyword>
<dbReference type="InterPro" id="IPR001138">
    <property type="entry name" value="Zn2Cys6_DnaBD"/>
</dbReference>
<evidence type="ECO:0000256" key="5">
    <source>
        <dbReference type="ARBA" id="ARBA00023163"/>
    </source>
</evidence>
<keyword evidence="6" id="KW-0539">Nucleus</keyword>
<dbReference type="GO" id="GO:0045944">
    <property type="term" value="P:positive regulation of transcription by RNA polymerase II"/>
    <property type="evidence" value="ECO:0007669"/>
    <property type="project" value="TreeGrafter"/>
</dbReference>
<proteinExistence type="predicted"/>
<evidence type="ECO:0000256" key="1">
    <source>
        <dbReference type="ARBA" id="ARBA00004123"/>
    </source>
</evidence>
<evidence type="ECO:0000256" key="2">
    <source>
        <dbReference type="ARBA" id="ARBA00022833"/>
    </source>
</evidence>
<dbReference type="EMBL" id="OUUZ01000019">
    <property type="protein sequence ID" value="SPQ27251.1"/>
    <property type="molecule type" value="Genomic_DNA"/>
</dbReference>
<protein>
    <submittedName>
        <fullName evidence="9">6f75fa4b-e21d-442d-8f82-47240234ac01</fullName>
    </submittedName>
</protein>
<evidence type="ECO:0000256" key="7">
    <source>
        <dbReference type="SAM" id="MobiDB-lite"/>
    </source>
</evidence>
<dbReference type="PROSITE" id="PS50048">
    <property type="entry name" value="ZN2_CY6_FUNGAL_2"/>
    <property type="match status" value="1"/>
</dbReference>
<dbReference type="SUPFAM" id="SSF57701">
    <property type="entry name" value="Zn2/Cys6 DNA-binding domain"/>
    <property type="match status" value="1"/>
</dbReference>
<evidence type="ECO:0000256" key="3">
    <source>
        <dbReference type="ARBA" id="ARBA00023015"/>
    </source>
</evidence>
<evidence type="ECO:0000313" key="10">
    <source>
        <dbReference type="Proteomes" id="UP000289323"/>
    </source>
</evidence>
<feature type="domain" description="Zn(2)-C6 fungal-type" evidence="8">
    <location>
        <begin position="20"/>
        <end position="50"/>
    </location>
</feature>
<dbReference type="Proteomes" id="UP000289323">
    <property type="component" value="Unassembled WGS sequence"/>
</dbReference>
<dbReference type="GO" id="GO:0000976">
    <property type="term" value="F:transcription cis-regulatory region binding"/>
    <property type="evidence" value="ECO:0007669"/>
    <property type="project" value="TreeGrafter"/>
</dbReference>
<reference evidence="9 10" key="1">
    <citation type="submission" date="2018-04" db="EMBL/GenBank/DDBJ databases">
        <authorList>
            <person name="Huttner S."/>
            <person name="Dainat J."/>
        </authorList>
    </citation>
    <scope>NUCLEOTIDE SEQUENCE [LARGE SCALE GENOMIC DNA]</scope>
</reference>
<evidence type="ECO:0000313" key="9">
    <source>
        <dbReference type="EMBL" id="SPQ27251.1"/>
    </source>
</evidence>
<dbReference type="GO" id="GO:0005634">
    <property type="term" value="C:nucleus"/>
    <property type="evidence" value="ECO:0007669"/>
    <property type="project" value="UniProtKB-SubCell"/>
</dbReference>
<evidence type="ECO:0000259" key="8">
    <source>
        <dbReference type="PROSITE" id="PS50048"/>
    </source>
</evidence>
<dbReference type="PANTHER" id="PTHR37534:SF15">
    <property type="entry name" value="ZN(II)2CYS6 TRANSCRIPTION FACTOR (EUROFUNG)"/>
    <property type="match status" value="1"/>
</dbReference>
<evidence type="ECO:0000256" key="4">
    <source>
        <dbReference type="ARBA" id="ARBA00023125"/>
    </source>
</evidence>
<feature type="compositionally biased region" description="Polar residues" evidence="7">
    <location>
        <begin position="139"/>
        <end position="149"/>
    </location>
</feature>
<dbReference type="GO" id="GO:0008270">
    <property type="term" value="F:zinc ion binding"/>
    <property type="evidence" value="ECO:0007669"/>
    <property type="project" value="InterPro"/>
</dbReference>
<dbReference type="SMART" id="SM00066">
    <property type="entry name" value="GAL4"/>
    <property type="match status" value="1"/>
</dbReference>
<dbReference type="InterPro" id="IPR036864">
    <property type="entry name" value="Zn2-C6_fun-type_DNA-bd_sf"/>
</dbReference>
<dbReference type="Pfam" id="PF00172">
    <property type="entry name" value="Zn_clus"/>
    <property type="match status" value="1"/>
</dbReference>
<gene>
    <name evidence="9" type="ORF">TT172_LOCUS9670</name>
</gene>
<dbReference type="Pfam" id="PF11951">
    <property type="entry name" value="Fungal_trans_2"/>
    <property type="match status" value="1"/>
</dbReference>
<keyword evidence="2" id="KW-0862">Zinc</keyword>
<accession>A0A446BXM7</accession>
<feature type="compositionally biased region" description="Low complexity" evidence="7">
    <location>
        <begin position="64"/>
        <end position="75"/>
    </location>
</feature>
<dbReference type="PROSITE" id="PS00463">
    <property type="entry name" value="ZN2_CY6_FUNGAL_1"/>
    <property type="match status" value="1"/>
</dbReference>
<sequence length="674" mass="72713">MLLYTRLAAPKQPKRRSRGGCAYCKEKKKKCDEKRPKCGRCSEHNVECAYEAVKPRQRKRRESAPLAAPGSPAGLHSFSRRPSDAGRLSHDFDYFDGRLSYALDDPLVMSPCDSTFDGFSLPPYSPTEFLDGQGDDNTSEQSPAASSNAVVPRSRSLYPDLAMIAPCPVGSPLRDFYAPVFSEFSDRRNRRALVDHFCNVLSHLIVFREETGNPFQQLVLPLTSADSPVTYAMFALASAHLEYRGVENAEKSLYFHNVAIRGVAQLIEHSSKANKNEILAAIMLLVYYECLVQKGHSNIVAGHLKGALTIMGGGPDPADSTSVFLERAFRFYDVITALSNGTSPLSAAPTPGCLQPLSPLGAPLVSPLCNVDTLLGMATTLWPIIHRLAGLRALKTELEAALGSNEAPSKIAVLRTEFESTTQAIESALLQWQPQLPPGFIPDDVNVDDPSTDLTSSDSEQHPAIPTIAVAGATTSNDTTIPPASPAPSACRSPSQPQHARIASIYHNALAYRHASLVYLYRTVLGQARTAAPVQSHARLALAHCVATVDHRGPMSALLWPLFVAACEAVLPADRRLAERAFVEVDRRQGMRNIDRAWGIVREVWRRADAAAAAGAAAEADVGVGVGVGVESEGGISLVAREGDGQVDGEVVVEGGEELWRTVCREMGVSIVFG</sequence>
<dbReference type="AlphaFoldDB" id="A0A446BXM7"/>